<evidence type="ECO:0000256" key="2">
    <source>
        <dbReference type="ARBA" id="ARBA00007330"/>
    </source>
</evidence>
<keyword evidence="4" id="KW-0274">FAD</keyword>
<comment type="subcellular location">
    <subcellularLocation>
        <location evidence="7">Endomembrane system</location>
        <topology evidence="7">Peripheral membrane protein</topology>
        <orientation evidence="7">Cytoplasmic side</orientation>
    </subcellularLocation>
</comment>
<dbReference type="PRINTS" id="PR01001">
    <property type="entry name" value="FADG3PDH"/>
</dbReference>
<dbReference type="RefSeq" id="WP_343978081.1">
    <property type="nucleotide sequence ID" value="NZ_BAAAGK010000161.1"/>
</dbReference>
<evidence type="ECO:0000259" key="10">
    <source>
        <dbReference type="Pfam" id="PF16901"/>
    </source>
</evidence>
<dbReference type="InterPro" id="IPR000633">
    <property type="entry name" value="Vinculin_CS"/>
</dbReference>
<dbReference type="PANTHER" id="PTHR11985">
    <property type="entry name" value="GLYCEROL-3-PHOSPHATE DEHYDROGENASE"/>
    <property type="match status" value="1"/>
</dbReference>
<dbReference type="InterPro" id="IPR038299">
    <property type="entry name" value="DAO_C_sf"/>
</dbReference>
<evidence type="ECO:0000256" key="7">
    <source>
        <dbReference type="ARBA" id="ARBA00029433"/>
    </source>
</evidence>
<evidence type="ECO:0000256" key="4">
    <source>
        <dbReference type="ARBA" id="ARBA00022827"/>
    </source>
</evidence>
<keyword evidence="5 8" id="KW-0560">Oxidoreductase</keyword>
<proteinExistence type="inferred from homology"/>
<evidence type="ECO:0000256" key="5">
    <source>
        <dbReference type="ARBA" id="ARBA00023002"/>
    </source>
</evidence>
<dbReference type="PROSITE" id="PS00978">
    <property type="entry name" value="FAD_G3PDH_2"/>
    <property type="match status" value="1"/>
</dbReference>
<organism evidence="11 12">
    <name type="scientific">Streptosporangium amethystogenes subsp. fukuiense</name>
    <dbReference type="NCBI Taxonomy" id="698418"/>
    <lineage>
        <taxon>Bacteria</taxon>
        <taxon>Bacillati</taxon>
        <taxon>Actinomycetota</taxon>
        <taxon>Actinomycetes</taxon>
        <taxon>Streptosporangiales</taxon>
        <taxon>Streptosporangiaceae</taxon>
        <taxon>Streptosporangium</taxon>
    </lineage>
</organism>
<keyword evidence="6" id="KW-0472">Membrane</keyword>
<dbReference type="Gene3D" id="1.10.8.870">
    <property type="entry name" value="Alpha-glycerophosphate oxidase, cap domain"/>
    <property type="match status" value="1"/>
</dbReference>
<protein>
    <recommendedName>
        <fullName evidence="8">Glycerol-3-phosphate dehydrogenase</fullName>
        <ecNumber evidence="8">1.1.5.3</ecNumber>
    </recommendedName>
</protein>
<evidence type="ECO:0000313" key="11">
    <source>
        <dbReference type="EMBL" id="MFC7600923.1"/>
    </source>
</evidence>
<feature type="domain" description="FAD dependent oxidoreductase" evidence="9">
    <location>
        <begin position="41"/>
        <end position="393"/>
    </location>
</feature>
<dbReference type="Pfam" id="PF16901">
    <property type="entry name" value="DAO_C"/>
    <property type="match status" value="1"/>
</dbReference>
<dbReference type="Gene3D" id="3.30.9.10">
    <property type="entry name" value="D-Amino Acid Oxidase, subunit A, domain 2"/>
    <property type="match status" value="1"/>
</dbReference>
<dbReference type="PROSITE" id="PS00664">
    <property type="entry name" value="VINCULIN_2"/>
    <property type="match status" value="1"/>
</dbReference>
<comment type="similarity">
    <text evidence="2 8">Belongs to the FAD-dependent glycerol-3-phosphate dehydrogenase family.</text>
</comment>
<dbReference type="InterPro" id="IPR031656">
    <property type="entry name" value="DAO_C"/>
</dbReference>
<dbReference type="PANTHER" id="PTHR11985:SF31">
    <property type="entry name" value="GLYCEROL-3-PHOSPHATE DEHYDROGENASE 2"/>
    <property type="match status" value="1"/>
</dbReference>
<gene>
    <name evidence="11" type="ORF">ACFQVD_12535</name>
</gene>
<dbReference type="Gene3D" id="3.50.50.60">
    <property type="entry name" value="FAD/NAD(P)-binding domain"/>
    <property type="match status" value="1"/>
</dbReference>
<dbReference type="EC" id="1.1.5.3" evidence="8"/>
<evidence type="ECO:0000256" key="8">
    <source>
        <dbReference type="RuleBase" id="RU361217"/>
    </source>
</evidence>
<keyword evidence="12" id="KW-1185">Reference proteome</keyword>
<comment type="caution">
    <text evidence="11">The sequence shown here is derived from an EMBL/GenBank/DDBJ whole genome shotgun (WGS) entry which is preliminary data.</text>
</comment>
<dbReference type="InterPro" id="IPR006076">
    <property type="entry name" value="FAD-dep_OxRdtase"/>
</dbReference>
<evidence type="ECO:0000313" key="12">
    <source>
        <dbReference type="Proteomes" id="UP001596514"/>
    </source>
</evidence>
<dbReference type="InterPro" id="IPR036188">
    <property type="entry name" value="FAD/NAD-bd_sf"/>
</dbReference>
<comment type="cofactor">
    <cofactor evidence="1 8">
        <name>FAD</name>
        <dbReference type="ChEBI" id="CHEBI:57692"/>
    </cofactor>
</comment>
<evidence type="ECO:0000259" key="9">
    <source>
        <dbReference type="Pfam" id="PF01266"/>
    </source>
</evidence>
<keyword evidence="3 8" id="KW-0285">Flavoprotein</keyword>
<comment type="catalytic activity">
    <reaction evidence="8">
        <text>a quinone + sn-glycerol 3-phosphate = dihydroxyacetone phosphate + a quinol</text>
        <dbReference type="Rhea" id="RHEA:18977"/>
        <dbReference type="ChEBI" id="CHEBI:24646"/>
        <dbReference type="ChEBI" id="CHEBI:57597"/>
        <dbReference type="ChEBI" id="CHEBI:57642"/>
        <dbReference type="ChEBI" id="CHEBI:132124"/>
        <dbReference type="EC" id="1.1.5.3"/>
    </reaction>
</comment>
<dbReference type="EMBL" id="JBHTEE010000001">
    <property type="protein sequence ID" value="MFC7600923.1"/>
    <property type="molecule type" value="Genomic_DNA"/>
</dbReference>
<dbReference type="Proteomes" id="UP001596514">
    <property type="component" value="Unassembled WGS sequence"/>
</dbReference>
<sequence length="583" mass="62002">MMISEREREPFAAGLPFGAGDSLDPLRRDCDLTELTGGLLDVLVVGGGATGAGAALDAASRGLTTALLEGGDLASGTSSNSSRLLHGGVRYLEQMEFGLVREALHERGLLQDLAPHLVQRMSFLYPLTHRVWERGYVGAGLTLYDALAGIGDRHGFRRHRHLTHRALLREAPQLRRDAAVGALAYDDGHVDDARLVVTLARTAAREGATVLTRVRVNALASRSDHTVATCEDLLTGTEFTVRARRVVLATGPWSGLTQQMLGDQQVGVRASKGVHLVVSRERLRLDSALIARTPHSVLFLIPTGDVVLVGTTDTPWEIGPGPVLPTGADVRYLLDQANQWLSDPLTRDDVLGVYAGLRPLVDQPDRNSTTAISREHVVKEVAPGVVVVVGGKLTTYRIMAKDAVDAVVRGLPKVRPSVTEHLGLVGSNGYAQAWNRRDSAAVAAGLPVAAVERLARRYGADYPALLTLGRRNPELLEPVPGTPSLLAAEVLYAARHEAAMTVDDILRRRSRAGLETADGGVSAAPHVARLLAGALGRTASWAAEQAGSYTHAAEVTHSALDTSADAELVPLLADLAGRWSGAA</sequence>
<name>A0ABW2SX92_9ACTN</name>
<evidence type="ECO:0000256" key="6">
    <source>
        <dbReference type="ARBA" id="ARBA00023136"/>
    </source>
</evidence>
<evidence type="ECO:0000256" key="3">
    <source>
        <dbReference type="ARBA" id="ARBA00022630"/>
    </source>
</evidence>
<dbReference type="GO" id="GO:0016491">
    <property type="term" value="F:oxidoreductase activity"/>
    <property type="evidence" value="ECO:0007669"/>
    <property type="project" value="UniProtKB-KW"/>
</dbReference>
<evidence type="ECO:0000256" key="1">
    <source>
        <dbReference type="ARBA" id="ARBA00001974"/>
    </source>
</evidence>
<dbReference type="Pfam" id="PF01266">
    <property type="entry name" value="DAO"/>
    <property type="match status" value="1"/>
</dbReference>
<feature type="domain" description="Alpha-glycerophosphate oxidase C-terminal" evidence="10">
    <location>
        <begin position="417"/>
        <end position="538"/>
    </location>
</feature>
<dbReference type="InterPro" id="IPR000447">
    <property type="entry name" value="G3P_DH_FAD-dep"/>
</dbReference>
<dbReference type="SUPFAM" id="SSF51905">
    <property type="entry name" value="FAD/NAD(P)-binding domain"/>
    <property type="match status" value="1"/>
</dbReference>
<accession>A0ABW2SX92</accession>
<reference evidence="12" key="1">
    <citation type="journal article" date="2019" name="Int. J. Syst. Evol. Microbiol.">
        <title>The Global Catalogue of Microorganisms (GCM) 10K type strain sequencing project: providing services to taxonomists for standard genome sequencing and annotation.</title>
        <authorList>
            <consortium name="The Broad Institute Genomics Platform"/>
            <consortium name="The Broad Institute Genome Sequencing Center for Infectious Disease"/>
            <person name="Wu L."/>
            <person name="Ma J."/>
        </authorList>
    </citation>
    <scope>NUCLEOTIDE SEQUENCE [LARGE SCALE GENOMIC DNA]</scope>
    <source>
        <strain evidence="12">JCM 10083</strain>
    </source>
</reference>
<dbReference type="PROSITE" id="PS00977">
    <property type="entry name" value="FAD_G3PDH_1"/>
    <property type="match status" value="1"/>
</dbReference>